<feature type="domain" description="Helicase C-terminal" evidence="14">
    <location>
        <begin position="1154"/>
        <end position="1308"/>
    </location>
</feature>
<dbReference type="InterPro" id="IPR017907">
    <property type="entry name" value="Znf_RING_CS"/>
</dbReference>
<dbReference type="SMART" id="SM00490">
    <property type="entry name" value="HELICc"/>
    <property type="match status" value="1"/>
</dbReference>
<dbReference type="PROSITE" id="PS51192">
    <property type="entry name" value="HELICASE_ATP_BIND_1"/>
    <property type="match status" value="1"/>
</dbReference>
<evidence type="ECO:0000313" key="15">
    <source>
        <dbReference type="EMBL" id="KAF9465092.1"/>
    </source>
</evidence>
<comment type="caution">
    <text evidence="15">The sequence shown here is derived from an EMBL/GenBank/DDBJ whole genome shotgun (WGS) entry which is preliminary data.</text>
</comment>
<evidence type="ECO:0000256" key="5">
    <source>
        <dbReference type="ARBA" id="ARBA00022801"/>
    </source>
</evidence>
<dbReference type="GO" id="GO:0005524">
    <property type="term" value="F:ATP binding"/>
    <property type="evidence" value="ECO:0007669"/>
    <property type="project" value="UniProtKB-KW"/>
</dbReference>
<dbReference type="InterPro" id="IPR014001">
    <property type="entry name" value="Helicase_ATP-bd"/>
</dbReference>
<dbReference type="SMART" id="SM00184">
    <property type="entry name" value="RING"/>
    <property type="match status" value="1"/>
</dbReference>
<dbReference type="Pfam" id="PF13923">
    <property type="entry name" value="zf-C3HC4_2"/>
    <property type="match status" value="1"/>
</dbReference>
<evidence type="ECO:0000256" key="2">
    <source>
        <dbReference type="ARBA" id="ARBA00022723"/>
    </source>
</evidence>
<dbReference type="InterPro" id="IPR038718">
    <property type="entry name" value="SNF2-like_sf"/>
</dbReference>
<dbReference type="InterPro" id="IPR013083">
    <property type="entry name" value="Znf_RING/FYVE/PHD"/>
</dbReference>
<feature type="coiled-coil region" evidence="10">
    <location>
        <begin position="254"/>
        <end position="288"/>
    </location>
</feature>
<sequence>MEPPSPEQLLAVAKAQLGLSNIVADSYVPKVYLDELKLHLSLYPHDTNFRIKLEPNRGLGKVVCLEQGCDNLSIALVRRVKMYDGGKSDGLGSLSAYRYHIAEHPTHAKTRLTRVKAEKNGVLSHAPSSTLISIKRAKSSLVDLLDGSRQPPIASGSKPTPTSTPLRSERRVSSLVRVKPEPLDAETSQKRLLDVAFGADPDRPSGKSSFPHPPLSKKLKAEPSPKTPLSRINCNTGSSESVEVSKTQPPSLAVEDIRDNINKLQTRISTHQSLLDRLNRKRKKTKADLTRMTSYTRQIDDWRMQKNELNSSIPSMSSMTGTLSRTQAVSGVRYDESLTSLSVPPAYNTFNRLPITPSVKTTIGPMFTSNNLARPPVGQSVKSEIDYINFPLPPAFHNPIFAPPIVKQQEQPVASGSNVPLHDYEEPFGVGMDMDLDIYRGPSEDEYDPYKLPTQVLQQIGPVIPYLPVLQGIDHHDENGDYHGRGRDLFRGPEAKADDIDKFLLEAGNAEQFDGNASVDQALEKLGLRSQYDLIPGMEVALMPHQTIGVAWMLEKEQSSLKGGCLGDDMGLGKTIQMIAVLVKNRSDDLNCKTNLIIAPTALLDQWKLEIEMKTNCNLNCLIYHGSSKPKGKQELLKYDVVLTTYTTMALEWPDFEAEIKKKEKAKRKKAKGFIVSDSDEDSEDRPRKRNKESGLLFQVDFLRVILDEAQAVRNRRTRTSRAVTSLRAKYRWCLTGTPIVNSLVDTYGYLRFLMIRPWYDFKHFHGDIGSLEKKNPTLAVSRLQAVIATFLLRRMKDSLLDGKRLIELPDKTISLVRLEFSTEEREIYTTVESRTQAKFNRYLRAGTVLKNYSQVLVLLLRLRQICSHPSLIQENEAAFVSPDEVDNCAPEMSTELTRARRLVSPDFVSKMKARFKAAALQRMEAEKESADAVVEDEECPICFDALTDAVITPCTHTFCRDCLVGVLNTPFNTAPDEPTKFKGHERPCPSCRSPISQEKLFTREAFQPSDKDLAPAPESSSEDVTMTDVTNLSEALGKRQGVKRKRASRRLVLDSDDGMASEAESEEEEVDDDIKDFIVQSDEDEEEKDAHRNLRKRLGKRRAIVIDSDDEIEDSPEDKEVLFGVKKAPVSGEPIKLMARFLPSTKMKFMMKQLEKLLKERPEEKTLVVSQWTGCLQLVSDYLTEAGVIHVKYQGDMNRAKRDQAVRVFMSKDKARVMLMSLKCGGVGLNLTRANNVISLDLGWSQAIEAQSFDRVHRLGQTRPVVVQRLVIADTVEDRVLTMQERKQTLADGSLGEGKGKKIGKLSVKELASLFGLDHRGRLLTN</sequence>
<evidence type="ECO:0000259" key="13">
    <source>
        <dbReference type="PROSITE" id="PS51192"/>
    </source>
</evidence>
<feature type="compositionally biased region" description="Basic and acidic residues" evidence="11">
    <location>
        <begin position="167"/>
        <end position="193"/>
    </location>
</feature>
<evidence type="ECO:0000256" key="6">
    <source>
        <dbReference type="ARBA" id="ARBA00022806"/>
    </source>
</evidence>
<dbReference type="CDD" id="cd18793">
    <property type="entry name" value="SF2_C_SNF"/>
    <property type="match status" value="1"/>
</dbReference>
<evidence type="ECO:0000313" key="16">
    <source>
        <dbReference type="Proteomes" id="UP000807353"/>
    </source>
</evidence>
<dbReference type="PANTHER" id="PTHR45626">
    <property type="entry name" value="TRANSCRIPTION TERMINATION FACTOR 2-RELATED"/>
    <property type="match status" value="1"/>
</dbReference>
<feature type="compositionally biased region" description="Polar residues" evidence="11">
    <location>
        <begin position="1019"/>
        <end position="1029"/>
    </location>
</feature>
<evidence type="ECO:0000259" key="14">
    <source>
        <dbReference type="PROSITE" id="PS51194"/>
    </source>
</evidence>
<gene>
    <name evidence="15" type="ORF">BDZ94DRAFT_406300</name>
</gene>
<dbReference type="SMART" id="SM00487">
    <property type="entry name" value="DEXDc"/>
    <property type="match status" value="1"/>
</dbReference>
<dbReference type="Gene3D" id="3.40.50.300">
    <property type="entry name" value="P-loop containing nucleotide triphosphate hydrolases"/>
    <property type="match status" value="2"/>
</dbReference>
<feature type="region of interest" description="Disordered" evidence="11">
    <location>
        <begin position="1006"/>
        <end position="1029"/>
    </location>
</feature>
<dbReference type="InterPro" id="IPR027417">
    <property type="entry name" value="P-loop_NTPase"/>
</dbReference>
<dbReference type="OrthoDB" id="423559at2759"/>
<evidence type="ECO:0000256" key="9">
    <source>
        <dbReference type="PROSITE-ProRule" id="PRU00175"/>
    </source>
</evidence>
<accession>A0A9P5Y7P5</accession>
<keyword evidence="4 9" id="KW-0863">Zinc-finger</keyword>
<dbReference type="GO" id="GO:0008094">
    <property type="term" value="F:ATP-dependent activity, acting on DNA"/>
    <property type="evidence" value="ECO:0007669"/>
    <property type="project" value="TreeGrafter"/>
</dbReference>
<dbReference type="GO" id="GO:0004386">
    <property type="term" value="F:helicase activity"/>
    <property type="evidence" value="ECO:0007669"/>
    <property type="project" value="UniProtKB-KW"/>
</dbReference>
<dbReference type="InterPro" id="IPR001650">
    <property type="entry name" value="Helicase_C-like"/>
</dbReference>
<evidence type="ECO:0000256" key="11">
    <source>
        <dbReference type="SAM" id="MobiDB-lite"/>
    </source>
</evidence>
<evidence type="ECO:0000256" key="3">
    <source>
        <dbReference type="ARBA" id="ARBA00022741"/>
    </source>
</evidence>
<reference evidence="15" key="1">
    <citation type="submission" date="2020-11" db="EMBL/GenBank/DDBJ databases">
        <authorList>
            <consortium name="DOE Joint Genome Institute"/>
            <person name="Ahrendt S."/>
            <person name="Riley R."/>
            <person name="Andreopoulos W."/>
            <person name="Labutti K."/>
            <person name="Pangilinan J."/>
            <person name="Ruiz-Duenas F.J."/>
            <person name="Barrasa J.M."/>
            <person name="Sanchez-Garcia M."/>
            <person name="Camarero S."/>
            <person name="Miyauchi S."/>
            <person name="Serrano A."/>
            <person name="Linde D."/>
            <person name="Babiker R."/>
            <person name="Drula E."/>
            <person name="Ayuso-Fernandez I."/>
            <person name="Pacheco R."/>
            <person name="Padilla G."/>
            <person name="Ferreira P."/>
            <person name="Barriuso J."/>
            <person name="Kellner H."/>
            <person name="Castanera R."/>
            <person name="Alfaro M."/>
            <person name="Ramirez L."/>
            <person name="Pisabarro A.G."/>
            <person name="Kuo A."/>
            <person name="Tritt A."/>
            <person name="Lipzen A."/>
            <person name="He G."/>
            <person name="Yan M."/>
            <person name="Ng V."/>
            <person name="Cullen D."/>
            <person name="Martin F."/>
            <person name="Rosso M.-N."/>
            <person name="Henrissat B."/>
            <person name="Hibbett D."/>
            <person name="Martinez A.T."/>
            <person name="Grigoriev I.V."/>
        </authorList>
    </citation>
    <scope>NUCLEOTIDE SEQUENCE</scope>
    <source>
        <strain evidence="15">CBS 247.69</strain>
    </source>
</reference>
<evidence type="ECO:0000259" key="12">
    <source>
        <dbReference type="PROSITE" id="PS50089"/>
    </source>
</evidence>
<keyword evidence="5" id="KW-0378">Hydrolase</keyword>
<dbReference type="GO" id="GO:0008270">
    <property type="term" value="F:zinc ion binding"/>
    <property type="evidence" value="ECO:0007669"/>
    <property type="project" value="UniProtKB-KW"/>
</dbReference>
<dbReference type="CDD" id="cd18008">
    <property type="entry name" value="DEXDc_SHPRH-like"/>
    <property type="match status" value="1"/>
</dbReference>
<dbReference type="PANTHER" id="PTHR45626:SF16">
    <property type="entry name" value="ATP-DEPENDENT HELICASE ULS1"/>
    <property type="match status" value="1"/>
</dbReference>
<dbReference type="EMBL" id="MU150249">
    <property type="protein sequence ID" value="KAF9465092.1"/>
    <property type="molecule type" value="Genomic_DNA"/>
</dbReference>
<keyword evidence="2" id="KW-0479">Metal-binding</keyword>
<dbReference type="Gene3D" id="3.40.50.10810">
    <property type="entry name" value="Tandem AAA-ATPase domain"/>
    <property type="match status" value="1"/>
</dbReference>
<keyword evidence="6" id="KW-0347">Helicase</keyword>
<dbReference type="Gene3D" id="3.30.40.10">
    <property type="entry name" value="Zinc/RING finger domain, C3HC4 (zinc finger)"/>
    <property type="match status" value="1"/>
</dbReference>
<dbReference type="PROSITE" id="PS51194">
    <property type="entry name" value="HELICASE_CTER"/>
    <property type="match status" value="1"/>
</dbReference>
<dbReference type="InterPro" id="IPR049730">
    <property type="entry name" value="SNF2/RAD54-like_C"/>
</dbReference>
<evidence type="ECO:0000256" key="8">
    <source>
        <dbReference type="ARBA" id="ARBA00022840"/>
    </source>
</evidence>
<comment type="similarity">
    <text evidence="1">Belongs to the SNF2/RAD54 helicase family.</text>
</comment>
<keyword evidence="8" id="KW-0067">ATP-binding</keyword>
<feature type="region of interest" description="Disordered" evidence="11">
    <location>
        <begin position="146"/>
        <end position="251"/>
    </location>
</feature>
<dbReference type="GO" id="GO:0000724">
    <property type="term" value="P:double-strand break repair via homologous recombination"/>
    <property type="evidence" value="ECO:0007669"/>
    <property type="project" value="TreeGrafter"/>
</dbReference>
<dbReference type="GO" id="GO:0016787">
    <property type="term" value="F:hydrolase activity"/>
    <property type="evidence" value="ECO:0007669"/>
    <property type="project" value="UniProtKB-KW"/>
</dbReference>
<dbReference type="InterPro" id="IPR000330">
    <property type="entry name" value="SNF2_N"/>
</dbReference>
<keyword evidence="3" id="KW-0547">Nucleotide-binding</keyword>
<dbReference type="PROSITE" id="PS00518">
    <property type="entry name" value="ZF_RING_1"/>
    <property type="match status" value="1"/>
</dbReference>
<feature type="compositionally biased region" description="Polar residues" evidence="11">
    <location>
        <begin position="230"/>
        <end position="250"/>
    </location>
</feature>
<dbReference type="Pfam" id="PF00176">
    <property type="entry name" value="SNF2-rel_dom"/>
    <property type="match status" value="1"/>
</dbReference>
<organism evidence="15 16">
    <name type="scientific">Collybia nuda</name>
    <dbReference type="NCBI Taxonomy" id="64659"/>
    <lineage>
        <taxon>Eukaryota</taxon>
        <taxon>Fungi</taxon>
        <taxon>Dikarya</taxon>
        <taxon>Basidiomycota</taxon>
        <taxon>Agaricomycotina</taxon>
        <taxon>Agaricomycetes</taxon>
        <taxon>Agaricomycetidae</taxon>
        <taxon>Agaricales</taxon>
        <taxon>Tricholomatineae</taxon>
        <taxon>Clitocybaceae</taxon>
        <taxon>Collybia</taxon>
    </lineage>
</organism>
<evidence type="ECO:0000256" key="4">
    <source>
        <dbReference type="ARBA" id="ARBA00022771"/>
    </source>
</evidence>
<feature type="domain" description="Helicase ATP-binding" evidence="13">
    <location>
        <begin position="555"/>
        <end position="757"/>
    </location>
</feature>
<name>A0A9P5Y7P5_9AGAR</name>
<keyword evidence="16" id="KW-1185">Reference proteome</keyword>
<dbReference type="GO" id="GO:0005634">
    <property type="term" value="C:nucleus"/>
    <property type="evidence" value="ECO:0007669"/>
    <property type="project" value="TreeGrafter"/>
</dbReference>
<feature type="domain" description="RING-type" evidence="12">
    <location>
        <begin position="940"/>
        <end position="993"/>
    </location>
</feature>
<keyword evidence="7" id="KW-0862">Zinc</keyword>
<keyword evidence="10" id="KW-0175">Coiled coil</keyword>
<feature type="region of interest" description="Disordered" evidence="11">
    <location>
        <begin position="1054"/>
        <end position="1075"/>
    </location>
</feature>
<feature type="compositionally biased region" description="Acidic residues" evidence="11">
    <location>
        <begin position="1055"/>
        <end position="1075"/>
    </location>
</feature>
<evidence type="ECO:0000256" key="7">
    <source>
        <dbReference type="ARBA" id="ARBA00022833"/>
    </source>
</evidence>
<dbReference type="PROSITE" id="PS50089">
    <property type="entry name" value="ZF_RING_2"/>
    <property type="match status" value="1"/>
</dbReference>
<dbReference type="GO" id="GO:0005737">
    <property type="term" value="C:cytoplasm"/>
    <property type="evidence" value="ECO:0007669"/>
    <property type="project" value="TreeGrafter"/>
</dbReference>
<dbReference type="Pfam" id="PF00271">
    <property type="entry name" value="Helicase_C"/>
    <property type="match status" value="1"/>
</dbReference>
<dbReference type="SUPFAM" id="SSF57850">
    <property type="entry name" value="RING/U-box"/>
    <property type="match status" value="1"/>
</dbReference>
<evidence type="ECO:0000256" key="1">
    <source>
        <dbReference type="ARBA" id="ARBA00007025"/>
    </source>
</evidence>
<evidence type="ECO:0000256" key="10">
    <source>
        <dbReference type="SAM" id="Coils"/>
    </source>
</evidence>
<proteinExistence type="inferred from homology"/>
<dbReference type="InterPro" id="IPR001841">
    <property type="entry name" value="Znf_RING"/>
</dbReference>
<dbReference type="Proteomes" id="UP000807353">
    <property type="component" value="Unassembled WGS sequence"/>
</dbReference>
<dbReference type="SUPFAM" id="SSF52540">
    <property type="entry name" value="P-loop containing nucleoside triphosphate hydrolases"/>
    <property type="match status" value="2"/>
</dbReference>
<dbReference type="InterPro" id="IPR050628">
    <property type="entry name" value="SNF2_RAD54_helicase_TF"/>
</dbReference>
<protein>
    <submittedName>
        <fullName evidence="15">SNF2 family N-terminal domain-containing protein</fullName>
    </submittedName>
</protein>